<dbReference type="Gene3D" id="1.20.120.330">
    <property type="entry name" value="Nucleotidyltransferases domain 2"/>
    <property type="match status" value="1"/>
</dbReference>
<reference evidence="2" key="1">
    <citation type="submission" date="2018-06" db="EMBL/GenBank/DDBJ databases">
        <title>Description of a new Polynucleobacter species.</title>
        <authorList>
            <person name="Hahn M.W."/>
        </authorList>
    </citation>
    <scope>NUCLEOTIDE SEQUENCE [LARGE SCALE GENOMIC DNA]</scope>
    <source>
        <strain evidence="2">MG-25-Pas1-D2</strain>
    </source>
</reference>
<protein>
    <recommendedName>
        <fullName evidence="3">HEPN domain-containing protein</fullName>
    </recommendedName>
</protein>
<evidence type="ECO:0008006" key="3">
    <source>
        <dbReference type="Google" id="ProtNLM"/>
    </source>
</evidence>
<accession>A0A2Z4JTY1</accession>
<evidence type="ECO:0000313" key="1">
    <source>
        <dbReference type="EMBL" id="AWW50246.1"/>
    </source>
</evidence>
<name>A0A2Z4JTY1_9BURK</name>
<dbReference type="EMBL" id="CP030085">
    <property type="protein sequence ID" value="AWW50246.1"/>
    <property type="molecule type" value="Genomic_DNA"/>
</dbReference>
<evidence type="ECO:0000313" key="2">
    <source>
        <dbReference type="Proteomes" id="UP000248592"/>
    </source>
</evidence>
<sequence length="167" mass="19361">MVRIYKTDEEISPKEMVNYGLDHLSAGATLFKGSPEHYDSAGYLIHIGYECVLKGWWLEQDKEIQDGHDLIKICNRINDFQFDELPTEAQNTIKLINTFKLLRYPNLLNPIEIGTEALDPILHLIKFTLTVMPKEIRPKQHEEFIIKGNRKLYKKPIIPAKKKAASR</sequence>
<dbReference type="AlphaFoldDB" id="A0A2Z4JTY1"/>
<organism evidence="1 2">
    <name type="scientific">Polynucleobacter paneuropaeus</name>
    <dbReference type="NCBI Taxonomy" id="2527775"/>
    <lineage>
        <taxon>Bacteria</taxon>
        <taxon>Pseudomonadati</taxon>
        <taxon>Pseudomonadota</taxon>
        <taxon>Betaproteobacteria</taxon>
        <taxon>Burkholderiales</taxon>
        <taxon>Burkholderiaceae</taxon>
        <taxon>Polynucleobacter</taxon>
    </lineage>
</organism>
<dbReference type="Proteomes" id="UP000248592">
    <property type="component" value="Chromosome"/>
</dbReference>
<gene>
    <name evidence="1" type="ORF">Pas1_07550</name>
</gene>
<dbReference type="RefSeq" id="WP_112294937.1">
    <property type="nucleotide sequence ID" value="NZ_CBCSBS010000002.1"/>
</dbReference>
<proteinExistence type="predicted"/>